<dbReference type="InterPro" id="IPR050596">
    <property type="entry name" value="AspAT/PAT-like"/>
</dbReference>
<comment type="cofactor">
    <cofactor evidence="1 6">
        <name>pyridoxal 5'-phosphate</name>
        <dbReference type="ChEBI" id="CHEBI:597326"/>
    </cofactor>
</comment>
<dbReference type="Proteomes" id="UP001595823">
    <property type="component" value="Unassembled WGS sequence"/>
</dbReference>
<dbReference type="PROSITE" id="PS00105">
    <property type="entry name" value="AA_TRANSFER_CLASS_1"/>
    <property type="match status" value="1"/>
</dbReference>
<keyword evidence="4 6" id="KW-0808">Transferase</keyword>
<dbReference type="InterPro" id="IPR004839">
    <property type="entry name" value="Aminotransferase_I/II_large"/>
</dbReference>
<comment type="caution">
    <text evidence="8">The sequence shown here is derived from an EMBL/GenBank/DDBJ whole genome shotgun (WGS) entry which is preliminary data.</text>
</comment>
<dbReference type="InterPro" id="IPR015421">
    <property type="entry name" value="PyrdxlP-dep_Trfase_major"/>
</dbReference>
<keyword evidence="9" id="KW-1185">Reference proteome</keyword>
<evidence type="ECO:0000313" key="9">
    <source>
        <dbReference type="Proteomes" id="UP001595823"/>
    </source>
</evidence>
<gene>
    <name evidence="8" type="ORF">ACFPET_15075</name>
</gene>
<evidence type="ECO:0000256" key="5">
    <source>
        <dbReference type="ARBA" id="ARBA00022898"/>
    </source>
</evidence>
<comment type="similarity">
    <text evidence="2 6">Belongs to the class-I pyridoxal-phosphate-dependent aminotransferase family.</text>
</comment>
<evidence type="ECO:0000256" key="4">
    <source>
        <dbReference type="ARBA" id="ARBA00022679"/>
    </source>
</evidence>
<feature type="domain" description="Aminotransferase class I/classII large" evidence="7">
    <location>
        <begin position="44"/>
        <end position="373"/>
    </location>
</feature>
<evidence type="ECO:0000313" key="8">
    <source>
        <dbReference type="EMBL" id="MFC4336524.1"/>
    </source>
</evidence>
<reference evidence="9" key="1">
    <citation type="journal article" date="2019" name="Int. J. Syst. Evol. Microbiol.">
        <title>The Global Catalogue of Microorganisms (GCM) 10K type strain sequencing project: providing services to taxonomists for standard genome sequencing and annotation.</title>
        <authorList>
            <consortium name="The Broad Institute Genomics Platform"/>
            <consortium name="The Broad Institute Genome Sequencing Center for Infectious Disease"/>
            <person name="Wu L."/>
            <person name="Ma J."/>
        </authorList>
    </citation>
    <scope>NUCLEOTIDE SEQUENCE [LARGE SCALE GENOMIC DNA]</scope>
    <source>
        <strain evidence="9">IBRC-M 10908</strain>
    </source>
</reference>
<dbReference type="Gene3D" id="3.90.1150.10">
    <property type="entry name" value="Aspartate Aminotransferase, domain 1"/>
    <property type="match status" value="1"/>
</dbReference>
<proteinExistence type="inferred from homology"/>
<dbReference type="RefSeq" id="WP_380622550.1">
    <property type="nucleotide sequence ID" value="NZ_JBHSDK010000021.1"/>
</dbReference>
<sequence>MTISATLAANEAVAARRAAGADVVALAFGEANLPVHPLLRNAYLSGAGRASYGPVAGLPAAREALAGYFTRQGLATSPDRLLLGPGTKPILYTLLGALGGEVAVPTPAWVSYAAQADLLGISALRIPVPGGEGGAADPALLRASLEAARAEGRRPTSMLMTMPDNPTGLIPSESTVRELCAIAEEYDLVIISDEIYRDLVHEGVPVPSPALYAPERTVVTTGLSKNFALGGWRMGAARFPDGERGERLCDRVRSWASEIWSTPPLPAQHVAAVAWSDAPELRERVEGSARLHGTVARAVAEVFREAGADVAKPQGGFYVWPDFGPARGELASRGVETSADLTAYLAERDVFAIPGTEFGDAPENLTMRIAVPGLYGTTDTERSAALEAGDPLSVPWIEHALERLSETLADLTVSRPSLVGQGV</sequence>
<evidence type="ECO:0000259" key="7">
    <source>
        <dbReference type="Pfam" id="PF00155"/>
    </source>
</evidence>
<dbReference type="SUPFAM" id="SSF53383">
    <property type="entry name" value="PLP-dependent transferases"/>
    <property type="match status" value="1"/>
</dbReference>
<organism evidence="8 9">
    <name type="scientific">Salininema proteolyticum</name>
    <dbReference type="NCBI Taxonomy" id="1607685"/>
    <lineage>
        <taxon>Bacteria</taxon>
        <taxon>Bacillati</taxon>
        <taxon>Actinomycetota</taxon>
        <taxon>Actinomycetes</taxon>
        <taxon>Glycomycetales</taxon>
        <taxon>Glycomycetaceae</taxon>
        <taxon>Salininema</taxon>
    </lineage>
</organism>
<dbReference type="EMBL" id="JBHSDK010000021">
    <property type="protein sequence ID" value="MFC4336524.1"/>
    <property type="molecule type" value="Genomic_DNA"/>
</dbReference>
<dbReference type="InterPro" id="IPR015422">
    <property type="entry name" value="PyrdxlP-dep_Trfase_small"/>
</dbReference>
<dbReference type="Gene3D" id="3.40.640.10">
    <property type="entry name" value="Type I PLP-dependent aspartate aminotransferase-like (Major domain)"/>
    <property type="match status" value="1"/>
</dbReference>
<dbReference type="CDD" id="cd00609">
    <property type="entry name" value="AAT_like"/>
    <property type="match status" value="1"/>
</dbReference>
<keyword evidence="5" id="KW-0663">Pyridoxal phosphate</keyword>
<dbReference type="EC" id="2.6.1.-" evidence="6"/>
<dbReference type="Pfam" id="PF00155">
    <property type="entry name" value="Aminotran_1_2"/>
    <property type="match status" value="1"/>
</dbReference>
<dbReference type="InterPro" id="IPR004838">
    <property type="entry name" value="NHTrfase_class1_PyrdxlP-BS"/>
</dbReference>
<dbReference type="PANTHER" id="PTHR46383">
    <property type="entry name" value="ASPARTATE AMINOTRANSFERASE"/>
    <property type="match status" value="1"/>
</dbReference>
<keyword evidence="3 6" id="KW-0032">Aminotransferase</keyword>
<evidence type="ECO:0000256" key="1">
    <source>
        <dbReference type="ARBA" id="ARBA00001933"/>
    </source>
</evidence>
<dbReference type="PANTHER" id="PTHR46383:SF1">
    <property type="entry name" value="ASPARTATE AMINOTRANSFERASE"/>
    <property type="match status" value="1"/>
</dbReference>
<protein>
    <recommendedName>
        <fullName evidence="6">Aminotransferase</fullName>
        <ecNumber evidence="6">2.6.1.-</ecNumber>
    </recommendedName>
</protein>
<evidence type="ECO:0000256" key="2">
    <source>
        <dbReference type="ARBA" id="ARBA00007441"/>
    </source>
</evidence>
<dbReference type="InterPro" id="IPR015424">
    <property type="entry name" value="PyrdxlP-dep_Trfase"/>
</dbReference>
<evidence type="ECO:0000256" key="6">
    <source>
        <dbReference type="RuleBase" id="RU000481"/>
    </source>
</evidence>
<name>A0ABV8U0B3_9ACTN</name>
<dbReference type="GO" id="GO:0008483">
    <property type="term" value="F:transaminase activity"/>
    <property type="evidence" value="ECO:0007669"/>
    <property type="project" value="UniProtKB-KW"/>
</dbReference>
<evidence type="ECO:0000256" key="3">
    <source>
        <dbReference type="ARBA" id="ARBA00022576"/>
    </source>
</evidence>
<accession>A0ABV8U0B3</accession>